<reference evidence="4" key="1">
    <citation type="submission" date="2008-08" db="EMBL/GenBank/DDBJ databases">
        <title>Nucleotide Diversity and Divergence in the Loblolly Pine Gene Space.</title>
        <authorList>
            <person name="Neale D.B."/>
            <person name="Wegrzyn J.L."/>
            <person name="Lee J.M."/>
            <person name="Eckert A.J."/>
            <person name="Liechty J.D."/>
            <person name="Stevens K.A."/>
            <person name="Langley C.H."/>
        </authorList>
    </citation>
    <scope>NUCLEOTIDE SEQUENCE</scope>
    <source>
        <strain evidence="4">5477</strain>
        <strain evidence="3">5479</strain>
        <tissue evidence="4">Megagametophyte</tissue>
    </source>
</reference>
<dbReference type="InterPro" id="IPR050592">
    <property type="entry name" value="GDSL_lipolytic_enzyme"/>
</dbReference>
<name>H9X1K3_PINTA</name>
<proteinExistence type="inferred from homology"/>
<dbReference type="EMBL" id="FJ092982">
    <property type="protein sequence ID" value="AFG68139.1"/>
    <property type="molecule type" value="Genomic_DNA"/>
</dbReference>
<evidence type="ECO:0000313" key="4">
    <source>
        <dbReference type="EMBL" id="AFG68146.1"/>
    </source>
</evidence>
<evidence type="ECO:0000313" key="3">
    <source>
        <dbReference type="EMBL" id="AFG68139.1"/>
    </source>
</evidence>
<sequence length="128" mass="14328">QKMLYGNPKLEGCIDELNEAELVYNIKLKAAVASLKARVPDIKVVYIDIFDSFMDIVRNPAKYGFETSNRGCCGTGYIEVGITCNSNVSSICPDASKYVFWDAVHSTERTYRLTAKIVLDKYISQLLS</sequence>
<gene>
    <name evidence="4" type="ORF">2_3016_01</name>
</gene>
<dbReference type="AlphaFoldDB" id="H9X1K3"/>
<accession>H9X1K3</accession>
<dbReference type="GO" id="GO:0016788">
    <property type="term" value="F:hydrolase activity, acting on ester bonds"/>
    <property type="evidence" value="ECO:0007669"/>
    <property type="project" value="InterPro"/>
</dbReference>
<dbReference type="Pfam" id="PF00657">
    <property type="entry name" value="Lipase_GDSL"/>
    <property type="match status" value="1"/>
</dbReference>
<comment type="similarity">
    <text evidence="1">Belongs to the 'GDSL' lipolytic enzyme family.</text>
</comment>
<dbReference type="EMBL" id="FJ092978">
    <property type="protein sequence ID" value="AFG68146.1"/>
    <property type="molecule type" value="Genomic_DNA"/>
</dbReference>
<dbReference type="PANTHER" id="PTHR45642:SF139">
    <property type="entry name" value="SGNH HYDROLASE-TYPE ESTERASE DOMAIN-CONTAINING PROTEIN"/>
    <property type="match status" value="1"/>
</dbReference>
<evidence type="ECO:0000256" key="1">
    <source>
        <dbReference type="ARBA" id="ARBA00008668"/>
    </source>
</evidence>
<dbReference type="InterPro" id="IPR001087">
    <property type="entry name" value="GDSL"/>
</dbReference>
<dbReference type="Gene3D" id="3.40.50.1110">
    <property type="entry name" value="SGNH hydrolase"/>
    <property type="match status" value="1"/>
</dbReference>
<evidence type="ECO:0000256" key="2">
    <source>
        <dbReference type="ARBA" id="ARBA00022729"/>
    </source>
</evidence>
<dbReference type="PANTHER" id="PTHR45642">
    <property type="entry name" value="GDSL ESTERASE/LIPASE EXL3"/>
    <property type="match status" value="1"/>
</dbReference>
<organism evidence="4">
    <name type="scientific">Pinus taeda</name>
    <name type="common">Loblolly pine</name>
    <dbReference type="NCBI Taxonomy" id="3352"/>
    <lineage>
        <taxon>Eukaryota</taxon>
        <taxon>Viridiplantae</taxon>
        <taxon>Streptophyta</taxon>
        <taxon>Embryophyta</taxon>
        <taxon>Tracheophyta</taxon>
        <taxon>Spermatophyta</taxon>
        <taxon>Pinopsida</taxon>
        <taxon>Pinidae</taxon>
        <taxon>Conifers I</taxon>
        <taxon>Pinales</taxon>
        <taxon>Pinaceae</taxon>
        <taxon>Pinus</taxon>
        <taxon>Pinus subgen. Pinus</taxon>
    </lineage>
</organism>
<feature type="non-terminal residue" evidence="4">
    <location>
        <position position="1"/>
    </location>
</feature>
<dbReference type="InterPro" id="IPR036514">
    <property type="entry name" value="SGNH_hydro_sf"/>
</dbReference>
<keyword evidence="2" id="KW-0732">Signal</keyword>
<protein>
    <submittedName>
        <fullName evidence="4">Uncharacterized protein</fullName>
    </submittedName>
</protein>